<sequence length="165" mass="18014">MFSLRINKVNARTRAAFTRSSSGPRAATFLASARPTRPLAREVINQADANACHRSDGVCINQMSNLLLGIIRSSASILMSEVKYASSVINAVHDSSTPRWFEIIFKSRTPNPPARNASAGSSAQKFSSSSTQRKTVEILAMDARFTWRSSRFVPVNCGGLTEFSL</sequence>
<name>A0A6J6UFI1_9ZZZZ</name>
<gene>
    <name evidence="1" type="ORF">UFOPK2837_00941</name>
</gene>
<proteinExistence type="predicted"/>
<reference evidence="1" key="1">
    <citation type="submission" date="2020-05" db="EMBL/GenBank/DDBJ databases">
        <authorList>
            <person name="Chiriac C."/>
            <person name="Salcher M."/>
            <person name="Ghai R."/>
            <person name="Kavagutti S V."/>
        </authorList>
    </citation>
    <scope>NUCLEOTIDE SEQUENCE</scope>
</reference>
<evidence type="ECO:0000313" key="1">
    <source>
        <dbReference type="EMBL" id="CAB4757239.1"/>
    </source>
</evidence>
<protein>
    <submittedName>
        <fullName evidence="1">Unannotated protein</fullName>
    </submittedName>
</protein>
<accession>A0A6J6UFI1</accession>
<dbReference type="AlphaFoldDB" id="A0A6J6UFI1"/>
<organism evidence="1">
    <name type="scientific">freshwater metagenome</name>
    <dbReference type="NCBI Taxonomy" id="449393"/>
    <lineage>
        <taxon>unclassified sequences</taxon>
        <taxon>metagenomes</taxon>
        <taxon>ecological metagenomes</taxon>
    </lineage>
</organism>
<dbReference type="EMBL" id="CAEZZF010000090">
    <property type="protein sequence ID" value="CAB4757239.1"/>
    <property type="molecule type" value="Genomic_DNA"/>
</dbReference>